<dbReference type="STRING" id="583356.Igag_0970"/>
<evidence type="ECO:0000313" key="1">
    <source>
        <dbReference type="EMBL" id="ADM27785.1"/>
    </source>
</evidence>
<dbReference type="KEGG" id="iag:Igag_0970"/>
<keyword evidence="2" id="KW-1185">Reference proteome</keyword>
<sequence length="283" mass="32208">MSRKMYSLDEIRDAAIYDSEGLFYGYVKDLDISLGVPRIIAVYRLKINDIGVDVEKLIDILMSRGVARGSEPLEVLISIARREGIDIPMKSIDREAEVVKGFIEVDEIDLIDISKIVRGDREELIKIVLLSTPREANFRGLPTGDRPQYRISDIIGKLVVSRSRGVLGYAEDIVVSSRDFGVRIYRVRGSKGYINWISFLSALKKLGFSKIYEKLYEFRDPYRFNRLDISYAKTIEDMLKELGASKDVYDLLKSSMVFEELPGEYIDISIKSILKVGDIVIAE</sequence>
<dbReference type="Proteomes" id="UP000001304">
    <property type="component" value="Chromosome"/>
</dbReference>
<protein>
    <submittedName>
        <fullName evidence="1">Uncharacterized protein</fullName>
    </submittedName>
</protein>
<dbReference type="BioCyc" id="IAGG583356:GHAH-953-MONOMER"/>
<name>E0SNI9_IGNAA</name>
<evidence type="ECO:0000313" key="2">
    <source>
        <dbReference type="Proteomes" id="UP000001304"/>
    </source>
</evidence>
<gene>
    <name evidence="1" type="ordered locus">Igag_0970</name>
</gene>
<dbReference type="AlphaFoldDB" id="E0SNI9"/>
<dbReference type="HOGENOM" id="CLU_982180_0_0_2"/>
<reference evidence="1 2" key="1">
    <citation type="journal article" date="2010" name="Stand. Genomic Sci.">
        <title>Complete genome sequence of Ignisphaera aggregans type strain (AQ1.S1).</title>
        <authorList>
            <person name="Goker M."/>
            <person name="Held B."/>
            <person name="Lapidus A."/>
            <person name="Nolan M."/>
            <person name="Spring S."/>
            <person name="Yasawong M."/>
            <person name="Lucas S."/>
            <person name="Glavina Del Rio T."/>
            <person name="Tice H."/>
            <person name="Cheng J.F."/>
            <person name="Goodwin L."/>
            <person name="Tapia R."/>
            <person name="Pitluck S."/>
            <person name="Liolios K."/>
            <person name="Ivanova N."/>
            <person name="Mavromatis K."/>
            <person name="Mikhailova N."/>
            <person name="Pati A."/>
            <person name="Chen A."/>
            <person name="Palaniappan K."/>
            <person name="Brambilla E."/>
            <person name="Land M."/>
            <person name="Hauser L."/>
            <person name="Chang Y.J."/>
            <person name="Jeffries C.D."/>
            <person name="Brettin T."/>
            <person name="Detter J.C."/>
            <person name="Han C."/>
            <person name="Rohde M."/>
            <person name="Sikorski J."/>
            <person name="Woyke T."/>
            <person name="Bristow J."/>
            <person name="Eisen J.A."/>
            <person name="Markowitz V."/>
            <person name="Hugenholtz P."/>
            <person name="Kyrpides N.C."/>
            <person name="Klenk H.P."/>
        </authorList>
    </citation>
    <scope>NUCLEOTIDE SEQUENCE [LARGE SCALE GENOMIC DNA]</scope>
    <source>
        <strain evidence="2">DSM 17230 / JCM 13409 / AQ1.S1</strain>
    </source>
</reference>
<proteinExistence type="predicted"/>
<dbReference type="EMBL" id="CP002098">
    <property type="protein sequence ID" value="ADM27785.1"/>
    <property type="molecule type" value="Genomic_DNA"/>
</dbReference>
<organism evidence="1 2">
    <name type="scientific">Ignisphaera aggregans (strain DSM 17230 / JCM 13409 / AQ1.S1)</name>
    <dbReference type="NCBI Taxonomy" id="583356"/>
    <lineage>
        <taxon>Archaea</taxon>
        <taxon>Thermoproteota</taxon>
        <taxon>Thermoprotei</taxon>
        <taxon>Desulfurococcales</taxon>
        <taxon>Desulfurococcaceae</taxon>
        <taxon>Ignisphaera</taxon>
    </lineage>
</organism>
<accession>E0SNI9</accession>